<gene>
    <name evidence="5" type="ORF">EZS27_003563</name>
</gene>
<evidence type="ECO:0000259" key="4">
    <source>
        <dbReference type="Pfam" id="PF10145"/>
    </source>
</evidence>
<dbReference type="PANTHER" id="PTHR37813">
    <property type="entry name" value="FELS-2 PROPHAGE PROTEIN"/>
    <property type="match status" value="1"/>
</dbReference>
<dbReference type="EMBL" id="SNRY01000056">
    <property type="protein sequence ID" value="KAA6348963.1"/>
    <property type="molecule type" value="Genomic_DNA"/>
</dbReference>
<feature type="transmembrane region" description="Helical" evidence="3">
    <location>
        <begin position="533"/>
        <end position="553"/>
    </location>
</feature>
<feature type="transmembrane region" description="Helical" evidence="3">
    <location>
        <begin position="495"/>
        <end position="513"/>
    </location>
</feature>
<feature type="coiled-coil region" evidence="2">
    <location>
        <begin position="16"/>
        <end position="43"/>
    </location>
</feature>
<keyword evidence="3" id="KW-0472">Membrane</keyword>
<evidence type="ECO:0000256" key="2">
    <source>
        <dbReference type="SAM" id="Coils"/>
    </source>
</evidence>
<feature type="coiled-coil region" evidence="2">
    <location>
        <begin position="431"/>
        <end position="458"/>
    </location>
</feature>
<keyword evidence="2" id="KW-0175">Coiled coil</keyword>
<feature type="coiled-coil region" evidence="2">
    <location>
        <begin position="556"/>
        <end position="601"/>
    </location>
</feature>
<dbReference type="NCBIfam" id="TIGR01760">
    <property type="entry name" value="tape_meas_TP901"/>
    <property type="match status" value="1"/>
</dbReference>
<dbReference type="InterPro" id="IPR010090">
    <property type="entry name" value="Phage_tape_meas"/>
</dbReference>
<dbReference type="PANTHER" id="PTHR37813:SF1">
    <property type="entry name" value="FELS-2 PROPHAGE PROTEIN"/>
    <property type="match status" value="1"/>
</dbReference>
<evidence type="ECO:0000256" key="3">
    <source>
        <dbReference type="SAM" id="Phobius"/>
    </source>
</evidence>
<keyword evidence="3" id="KW-0812">Transmembrane</keyword>
<name>A0A5J4SUJ7_9ZZZZ</name>
<accession>A0A5J4SUJ7</accession>
<reference evidence="5" key="1">
    <citation type="submission" date="2019-03" db="EMBL/GenBank/DDBJ databases">
        <title>Single cell metagenomics reveals metabolic interactions within the superorganism composed of flagellate Streblomastix strix and complex community of Bacteroidetes bacteria on its surface.</title>
        <authorList>
            <person name="Treitli S.C."/>
            <person name="Kolisko M."/>
            <person name="Husnik F."/>
            <person name="Keeling P."/>
            <person name="Hampl V."/>
        </authorList>
    </citation>
    <scope>NUCLEOTIDE SEQUENCE</scope>
    <source>
        <strain evidence="5">STM</strain>
    </source>
</reference>
<protein>
    <recommendedName>
        <fullName evidence="4">Phage tail tape measure protein domain-containing protein</fullName>
    </recommendedName>
</protein>
<feature type="coiled-coil region" evidence="2">
    <location>
        <begin position="646"/>
        <end position="673"/>
    </location>
</feature>
<comment type="caution">
    <text evidence="5">The sequence shown here is derived from an EMBL/GenBank/DDBJ whole genome shotgun (WGS) entry which is preliminary data.</text>
</comment>
<feature type="coiled-coil region" evidence="2">
    <location>
        <begin position="766"/>
        <end position="802"/>
    </location>
</feature>
<keyword evidence="3" id="KW-1133">Transmembrane helix</keyword>
<evidence type="ECO:0000256" key="1">
    <source>
        <dbReference type="ARBA" id="ARBA00022612"/>
    </source>
</evidence>
<keyword evidence="1" id="KW-1188">Viral release from host cell</keyword>
<sequence length="1281" mass="143005">MSLKIDRVELEIIVKQDSARQKMIELEDKMTAVNKQLNRLKKGTQEWVDKNNELQKLKTEYDKLFEGIGLGSLSIKELRNRQMELNGILRQIPADSPLYAQYKQQLDKINERMKELRGNAQETQSSLSEFTSEFSEGFSKYAGVAAGVVASITGVTMAARKFVDDFAKLEEAEAGVRKYTGMTTREVKELNEEFKKMDTRTPRERLNELAADAGRLGIQGKQDILDFVEAANVINVSLGEDLGEDAVKNIGKLAQMFGDDKTKGLRGAMLSTASAINEVAQNSSASEQYLVEFTARIAGTGKQAGISQAQIMGFASTLDQDMQKVEISATALQKVIMKVYQEPAKFAKYAGRDVKEFTEMLKTDANGAILQLLENIKKVGGLNETAPLFKEMKLDGTGAVGVLNTLAANVDKIRTEQERATQAYKEGTSAEKEYEVQNNTLQGTLEKANNRLHEISLELGEKLTPYVKQAASAGGTLIEALVAIVDCLIKYGSTIAYTIAVLAAYIAILKAQIIEEKIILFWKEKVIASTKRLYAILLAHPYAALAVAVVILITRLRDMNKEISESERLEQNLTKIRNTAIASVQAESKEVQQLLKIARDENLSKQEREAAIKRLNELSPEYLGGLTLEKINTEKATQAVNTYIDSLILLEEIKQAQSKLNELQEKRDNLLENGADNSFLTNTLAGLANMTNNFKTSLGLSTSAWANDILYDYGQAGVKQIRKIDTEVEAVNTHIEEMRKKLIQNQLQSGNNEVNNKIPGGGDKDKEALKKEEEALKNALNARQALIKKQFLEQKIDEEERVITEEEYHNQLYESEIKYLASKKKLLEDYKQDTGEVQNEIYDKMISEANRLYKAKQDAEKQAKDGDLKALDSSYEADKAAIKEMYLSGEVKTEQEYKDRMLEVELDYLESRKQLLLLYGEDTSKVEDQIADKRLDKLKDEKVRERKAQEIKMAGTTDKGAKLDILQAMYDADLINYEEYEKQKVALTKAYEKQREDTAKAVFQVIGEAAKAAGDIVNGMMDREINKVTARYDKQIKAAKKAGKDTTKLEEQKEEEINAIKKKYADKQFLAAVLQVTATTAVAAMEAYRSQLTLGPAGPILGALAAAATIAAGAAQIAVARDQQQQAKGLYGGGFSDEYAEGYTTMGNPKETAGVIPVHKNEFVINHEGVANPHVRQFLDVFNVAQKSGNIRLINTTQILERIRTTGKYEGGYTQEVSHPDSPSGFGQNGDDLKTIIFLFKETNRLLMLINEKELTVDSRDIRDGQEKLKNLERNISRQRQ</sequence>
<feature type="domain" description="Phage tail tape measure protein" evidence="4">
    <location>
        <begin position="197"/>
        <end position="379"/>
    </location>
</feature>
<feature type="coiled-coil region" evidence="2">
    <location>
        <begin position="99"/>
        <end position="133"/>
    </location>
</feature>
<proteinExistence type="predicted"/>
<evidence type="ECO:0000313" key="5">
    <source>
        <dbReference type="EMBL" id="KAA6348963.1"/>
    </source>
</evidence>
<dbReference type="Pfam" id="PF10145">
    <property type="entry name" value="PhageMin_Tail"/>
    <property type="match status" value="1"/>
</dbReference>
<organism evidence="5">
    <name type="scientific">termite gut metagenome</name>
    <dbReference type="NCBI Taxonomy" id="433724"/>
    <lineage>
        <taxon>unclassified sequences</taxon>
        <taxon>metagenomes</taxon>
        <taxon>organismal metagenomes</taxon>
    </lineage>
</organism>